<keyword evidence="7" id="KW-0282">Flagellum</keyword>
<evidence type="ECO:0000313" key="8">
    <source>
        <dbReference type="Proteomes" id="UP000321583"/>
    </source>
</evidence>
<feature type="transmembrane region" description="Helical" evidence="6">
    <location>
        <begin position="192"/>
        <end position="215"/>
    </location>
</feature>
<dbReference type="InterPro" id="IPR006135">
    <property type="entry name" value="T3SS_substrate_exporter"/>
</dbReference>
<keyword evidence="7" id="KW-0969">Cilium</keyword>
<organism evidence="7 8">
    <name type="scientific">Pseudoxanthomonas taiwanensis J19</name>
    <dbReference type="NCBI Taxonomy" id="935569"/>
    <lineage>
        <taxon>Bacteria</taxon>
        <taxon>Pseudomonadati</taxon>
        <taxon>Pseudomonadota</taxon>
        <taxon>Gammaproteobacteria</taxon>
        <taxon>Lysobacterales</taxon>
        <taxon>Lysobacteraceae</taxon>
        <taxon>Pseudoxanthomonas</taxon>
    </lineage>
</organism>
<dbReference type="InterPro" id="IPR029025">
    <property type="entry name" value="T3SS_substrate_exporter_C"/>
</dbReference>
<evidence type="ECO:0000256" key="5">
    <source>
        <dbReference type="SAM" id="MobiDB-lite"/>
    </source>
</evidence>
<keyword evidence="3" id="KW-1006">Bacterial flagellum protein export</keyword>
<dbReference type="PANTHER" id="PTHR30531">
    <property type="entry name" value="FLAGELLAR BIOSYNTHETIC PROTEIN FLHB"/>
    <property type="match status" value="1"/>
</dbReference>
<feature type="transmembrane region" description="Helical" evidence="6">
    <location>
        <begin position="91"/>
        <end position="115"/>
    </location>
</feature>
<feature type="transmembrane region" description="Helical" evidence="6">
    <location>
        <begin position="141"/>
        <end position="160"/>
    </location>
</feature>
<feature type="compositionally biased region" description="Basic and acidic residues" evidence="5">
    <location>
        <begin position="1"/>
        <end position="14"/>
    </location>
</feature>
<dbReference type="Gene3D" id="3.40.1690.10">
    <property type="entry name" value="secretion proteins EscU"/>
    <property type="match status" value="1"/>
</dbReference>
<evidence type="ECO:0000256" key="4">
    <source>
        <dbReference type="ARBA" id="ARBA00025078"/>
    </source>
</evidence>
<accession>A0A562E612</accession>
<keyword evidence="7" id="KW-0966">Cell projection</keyword>
<dbReference type="PRINTS" id="PR00950">
    <property type="entry name" value="TYPE3IMSPROT"/>
</dbReference>
<proteinExistence type="inferred from homology"/>
<dbReference type="AlphaFoldDB" id="A0A562E612"/>
<feature type="region of interest" description="Disordered" evidence="5">
    <location>
        <begin position="357"/>
        <end position="378"/>
    </location>
</feature>
<dbReference type="Pfam" id="PF01312">
    <property type="entry name" value="Bac_export_2"/>
    <property type="match status" value="1"/>
</dbReference>
<evidence type="ECO:0000256" key="6">
    <source>
        <dbReference type="SAM" id="Phobius"/>
    </source>
</evidence>
<dbReference type="SUPFAM" id="SSF160544">
    <property type="entry name" value="EscU C-terminal domain-like"/>
    <property type="match status" value="1"/>
</dbReference>
<dbReference type="RefSeq" id="WP_028914520.1">
    <property type="nucleotide sequence ID" value="NZ_VLJS01000006.1"/>
</dbReference>
<sequence>MSQSDAGDKSEKPTPHKLRKAREEGQVARSRDVGTAVGVLACLQLALWLMPGWLDDFRRLFALAMPGPGPGGLDDAASQLFPATLMLLAKMLLPLAAVPACIALASLFPGGWVLAPAQLQPRFSRLNPAANLGKLVKPRHYAQTGMLVLKCVAVLAVLYWQCRGNLRAFAALQGVPLEDALAGGSRLLLDTMLWLCAVLAAFALADVPLQGLLFLREQRMSKRDLKEEHKQNEGRPEVKQRMRQLRRAMLHSGIRRAVPQADVVVVNPTHYAVALKYDESRAQAPFVLAKGLDESALFIRQVAEAHGVEVLELPPLARAVYHTSQVNQQIPAALYDAVAQVLIYVLQIKAFRNGQRRAPPRRPARLDIPAELSSPEPA</sequence>
<dbReference type="PANTHER" id="PTHR30531:SF12">
    <property type="entry name" value="FLAGELLAR BIOSYNTHETIC PROTEIN FLHB"/>
    <property type="match status" value="1"/>
</dbReference>
<evidence type="ECO:0000313" key="7">
    <source>
        <dbReference type="EMBL" id="TWH17566.1"/>
    </source>
</evidence>
<dbReference type="Proteomes" id="UP000321583">
    <property type="component" value="Unassembled WGS sequence"/>
</dbReference>
<evidence type="ECO:0000256" key="2">
    <source>
        <dbReference type="ARBA" id="ARBA00021622"/>
    </source>
</evidence>
<protein>
    <recommendedName>
        <fullName evidence="2">Flagellar biosynthetic protein FlhB</fullName>
    </recommendedName>
</protein>
<name>A0A562E612_9GAMM</name>
<keyword evidence="6" id="KW-0812">Transmembrane</keyword>
<keyword evidence="3" id="KW-0813">Transport</keyword>
<evidence type="ECO:0000256" key="1">
    <source>
        <dbReference type="ARBA" id="ARBA00010690"/>
    </source>
</evidence>
<reference evidence="7 8" key="1">
    <citation type="submission" date="2019-07" db="EMBL/GenBank/DDBJ databases">
        <title>Genome sequencing of lignin-degrading bacterial isolates.</title>
        <authorList>
            <person name="Gladden J."/>
        </authorList>
    </citation>
    <scope>NUCLEOTIDE SEQUENCE [LARGE SCALE GENOMIC DNA]</scope>
    <source>
        <strain evidence="7 8">J19</strain>
    </source>
</reference>
<dbReference type="GO" id="GO:0009306">
    <property type="term" value="P:protein secretion"/>
    <property type="evidence" value="ECO:0007669"/>
    <property type="project" value="InterPro"/>
</dbReference>
<keyword evidence="8" id="KW-1185">Reference proteome</keyword>
<comment type="caution">
    <text evidence="7">The sequence shown here is derived from an EMBL/GenBank/DDBJ whole genome shotgun (WGS) entry which is preliminary data.</text>
</comment>
<evidence type="ECO:0000256" key="3">
    <source>
        <dbReference type="ARBA" id="ARBA00023225"/>
    </source>
</evidence>
<keyword evidence="6" id="KW-1133">Transmembrane helix</keyword>
<dbReference type="EMBL" id="VLJS01000006">
    <property type="protein sequence ID" value="TWH17566.1"/>
    <property type="molecule type" value="Genomic_DNA"/>
</dbReference>
<keyword evidence="3" id="KW-0653">Protein transport</keyword>
<feature type="region of interest" description="Disordered" evidence="5">
    <location>
        <begin position="1"/>
        <end position="27"/>
    </location>
</feature>
<dbReference type="GO" id="GO:0005886">
    <property type="term" value="C:plasma membrane"/>
    <property type="evidence" value="ECO:0007669"/>
    <property type="project" value="TreeGrafter"/>
</dbReference>
<dbReference type="OrthoDB" id="9807950at2"/>
<comment type="similarity">
    <text evidence="1">Belongs to the type III secretion exporter family.</text>
</comment>
<keyword evidence="6" id="KW-0472">Membrane</keyword>
<gene>
    <name evidence="7" type="ORF">L613_010300000080</name>
</gene>
<comment type="function">
    <text evidence="4">Required for formation of the rod structure in the basal body of the flagellar apparatus. Together with FliI and FliH, may constitute the export apparatus of flagellin.</text>
</comment>